<dbReference type="OrthoDB" id="2798526at2"/>
<name>W4QMN4_9BACI</name>
<accession>W4QMN4</accession>
<dbReference type="RefSeq" id="WP_035346958.1">
    <property type="nucleotide sequence ID" value="NZ_BAUU01000041.1"/>
</dbReference>
<dbReference type="SUPFAM" id="SSF103473">
    <property type="entry name" value="MFS general substrate transporter"/>
    <property type="match status" value="1"/>
</dbReference>
<dbReference type="AlphaFoldDB" id="W4QMN4"/>
<feature type="transmembrane region" description="Helical" evidence="1">
    <location>
        <begin position="337"/>
        <end position="354"/>
    </location>
</feature>
<feature type="transmembrane region" description="Helical" evidence="1">
    <location>
        <begin position="306"/>
        <end position="325"/>
    </location>
</feature>
<feature type="transmembrane region" description="Helical" evidence="1">
    <location>
        <begin position="16"/>
        <end position="38"/>
    </location>
</feature>
<feature type="transmembrane region" description="Helical" evidence="1">
    <location>
        <begin position="276"/>
        <end position="299"/>
    </location>
</feature>
<dbReference type="InterPro" id="IPR036259">
    <property type="entry name" value="MFS_trans_sf"/>
</dbReference>
<proteinExistence type="predicted"/>
<dbReference type="STRING" id="1236971.JCM9152_4138"/>
<evidence type="ECO:0000313" key="3">
    <source>
        <dbReference type="Proteomes" id="UP000018895"/>
    </source>
</evidence>
<protein>
    <submittedName>
        <fullName evidence="2">Uncharacterized protein</fullName>
    </submittedName>
</protein>
<feature type="transmembrane region" description="Helical" evidence="1">
    <location>
        <begin position="247"/>
        <end position="264"/>
    </location>
</feature>
<keyword evidence="1" id="KW-0812">Transmembrane</keyword>
<dbReference type="EMBL" id="BAUU01000041">
    <property type="protein sequence ID" value="GAE32599.1"/>
    <property type="molecule type" value="Genomic_DNA"/>
</dbReference>
<keyword evidence="1" id="KW-1133">Transmembrane helix</keyword>
<reference evidence="2" key="1">
    <citation type="journal article" date="2014" name="Genome Announc.">
        <title>Draft Genome Sequences of Three Alkaliphilic Bacillus Strains, Bacillus wakoensis JCM 9140T, Bacillus akibai JCM 9157T, and Bacillus hemicellulosilyticus JCM 9152T.</title>
        <authorList>
            <person name="Yuki M."/>
            <person name="Oshima K."/>
            <person name="Suda W."/>
            <person name="Oshida Y."/>
            <person name="Kitamura K."/>
            <person name="Iida T."/>
            <person name="Hattori M."/>
            <person name="Ohkuma M."/>
        </authorList>
    </citation>
    <scope>NUCLEOTIDE SEQUENCE [LARGE SCALE GENOMIC DNA]</scope>
    <source>
        <strain evidence="2">JCM 9152</strain>
    </source>
</reference>
<keyword evidence="3" id="KW-1185">Reference proteome</keyword>
<feature type="transmembrane region" description="Helical" evidence="1">
    <location>
        <begin position="44"/>
        <end position="64"/>
    </location>
</feature>
<gene>
    <name evidence="2" type="ORF">JCM9152_4138</name>
</gene>
<organism evidence="2 3">
    <name type="scientific">Halalkalibacter hemicellulosilyticusJCM 9152</name>
    <dbReference type="NCBI Taxonomy" id="1236971"/>
    <lineage>
        <taxon>Bacteria</taxon>
        <taxon>Bacillati</taxon>
        <taxon>Bacillota</taxon>
        <taxon>Bacilli</taxon>
        <taxon>Bacillales</taxon>
        <taxon>Bacillaceae</taxon>
        <taxon>Halalkalibacter</taxon>
    </lineage>
</organism>
<comment type="caution">
    <text evidence="2">The sequence shown here is derived from an EMBL/GenBank/DDBJ whole genome shotgun (WGS) entry which is preliminary data.</text>
</comment>
<sequence>MLHGKTHDLEETKGSIIFYYGLITFIALIGAGLLFGAFLMEDTVGSISMYVLAAFILFLSVVLLKKMKSVNKYLAYGIDEERQVLWEAQMQKGVSDPLTSIEIPFHAITIVLLAPYQVMHTYRTSHSTTTKYSDNPVILVVFKDGNQKLYHMISFKSNEDTNFWLNSAIAAGLQLDITDEAINKVITLPDAPDLIENGVYKQKLYFNGTITAYFNPNQRNDHRRHEYTPNTKEAVDFSSFVLFPIKPWHVIVLQLFLFYSIYWIEAEFFGINKFHSPYFLTIYGLIAAYAIIIGGYLLFNYSMKKSSYKVNIVYFFIGFFMFFFVENPANESMDPLLISYLMGVAIGSVGSHFLRQKKPALHHVEVEQLKERMRYQSEIDKEA</sequence>
<evidence type="ECO:0000313" key="2">
    <source>
        <dbReference type="EMBL" id="GAE32599.1"/>
    </source>
</evidence>
<keyword evidence="1" id="KW-0472">Membrane</keyword>
<evidence type="ECO:0000256" key="1">
    <source>
        <dbReference type="SAM" id="Phobius"/>
    </source>
</evidence>
<dbReference type="Proteomes" id="UP000018895">
    <property type="component" value="Unassembled WGS sequence"/>
</dbReference>